<proteinExistence type="predicted"/>
<organism evidence="2 3">
    <name type="scientific">Deinococcus cavernae</name>
    <dbReference type="NCBI Taxonomy" id="2320857"/>
    <lineage>
        <taxon>Bacteria</taxon>
        <taxon>Thermotogati</taxon>
        <taxon>Deinococcota</taxon>
        <taxon>Deinococci</taxon>
        <taxon>Deinococcales</taxon>
        <taxon>Deinococcaceae</taxon>
        <taxon>Deinococcus</taxon>
    </lineage>
</organism>
<name>A0A418VHT9_9DEIO</name>
<accession>A0A418VHT9</accession>
<gene>
    <name evidence="2" type="ORF">D3875_01295</name>
</gene>
<evidence type="ECO:0000313" key="3">
    <source>
        <dbReference type="Proteomes" id="UP000286287"/>
    </source>
</evidence>
<keyword evidence="3" id="KW-1185">Reference proteome</keyword>
<dbReference type="EMBL" id="QYUJ01000004">
    <property type="protein sequence ID" value="RJF75711.1"/>
    <property type="molecule type" value="Genomic_DNA"/>
</dbReference>
<comment type="caution">
    <text evidence="2">The sequence shown here is derived from an EMBL/GenBank/DDBJ whole genome shotgun (WGS) entry which is preliminary data.</text>
</comment>
<evidence type="ECO:0000256" key="1">
    <source>
        <dbReference type="SAM" id="SignalP"/>
    </source>
</evidence>
<dbReference type="Proteomes" id="UP000286287">
    <property type="component" value="Unassembled WGS sequence"/>
</dbReference>
<dbReference type="RefSeq" id="WP_119760352.1">
    <property type="nucleotide sequence ID" value="NZ_QYUJ01000004.1"/>
</dbReference>
<dbReference type="AlphaFoldDB" id="A0A418VHT9"/>
<feature type="signal peptide" evidence="1">
    <location>
        <begin position="1"/>
        <end position="19"/>
    </location>
</feature>
<protein>
    <recommendedName>
        <fullName evidence="4">RHS repeat protein</fullName>
    </recommendedName>
</protein>
<evidence type="ECO:0008006" key="4">
    <source>
        <dbReference type="Google" id="ProtNLM"/>
    </source>
</evidence>
<evidence type="ECO:0000313" key="2">
    <source>
        <dbReference type="EMBL" id="RJF75711.1"/>
    </source>
</evidence>
<keyword evidence="1" id="KW-0732">Signal</keyword>
<reference evidence="2 3" key="1">
    <citation type="submission" date="2018-09" db="EMBL/GenBank/DDBJ databases">
        <authorList>
            <person name="Zhu H."/>
        </authorList>
    </citation>
    <scope>NUCLEOTIDE SEQUENCE [LARGE SCALE GENOMIC DNA]</scope>
    <source>
        <strain evidence="2 3">K2S05-167</strain>
    </source>
</reference>
<feature type="chain" id="PRO_5019462694" description="RHS repeat protein" evidence="1">
    <location>
        <begin position="20"/>
        <end position="291"/>
    </location>
</feature>
<sequence>MRFLPLVLLLGGATLALTAKEVHDREGTPILGPVKSVTEQMRFDARSPDITLGGSDFTYTYDAQGRLLHYSGFFFEAGRDIRYEYAGNCVKRRYEERPQVGYDDTARIIEVYFPDASCKDTQMAIYTDGKMTGRTVVTRSGDTTREVTYKQDNSISKTVTTTCKADRSECQITTTGKEENSRETRRYWLVGTLKYLFHRQDSDDGTWYESESEYNEKGWPVKDRWTYFTFRGDNGAELQDGKVVTHNYTHRYTATDRYGNWTARQDYRVVQSFGKSSEVLDGKVTRKISYY</sequence>